<evidence type="ECO:0000259" key="6">
    <source>
        <dbReference type="Pfam" id="PF08281"/>
    </source>
</evidence>
<dbReference type="Gene3D" id="1.10.1740.10">
    <property type="match status" value="1"/>
</dbReference>
<dbReference type="SUPFAM" id="SSF88946">
    <property type="entry name" value="Sigma2 domain of RNA polymerase sigma factors"/>
    <property type="match status" value="1"/>
</dbReference>
<dbReference type="EMBL" id="FNHS01000031">
    <property type="protein sequence ID" value="SDO62635.1"/>
    <property type="molecule type" value="Genomic_DNA"/>
</dbReference>
<dbReference type="RefSeq" id="WP_091722730.1">
    <property type="nucleotide sequence ID" value="NZ_FNHS01000031.1"/>
</dbReference>
<dbReference type="NCBIfam" id="TIGR02937">
    <property type="entry name" value="sigma70-ECF"/>
    <property type="match status" value="1"/>
</dbReference>
<evidence type="ECO:0000256" key="4">
    <source>
        <dbReference type="ARBA" id="ARBA00023163"/>
    </source>
</evidence>
<dbReference type="OrthoDB" id="9794372at2"/>
<dbReference type="InterPro" id="IPR013324">
    <property type="entry name" value="RNA_pol_sigma_r3/r4-like"/>
</dbReference>
<accession>A0A1H0L3H2</accession>
<dbReference type="InterPro" id="IPR039425">
    <property type="entry name" value="RNA_pol_sigma-70-like"/>
</dbReference>
<comment type="similarity">
    <text evidence="1">Belongs to the sigma-70 factor family. ECF subfamily.</text>
</comment>
<dbReference type="STRING" id="582672.SAMN05216360_1312"/>
<dbReference type="GO" id="GO:0003677">
    <property type="term" value="F:DNA binding"/>
    <property type="evidence" value="ECO:0007669"/>
    <property type="project" value="InterPro"/>
</dbReference>
<organism evidence="7 8">
    <name type="scientific">Methylobacterium phyllostachyos</name>
    <dbReference type="NCBI Taxonomy" id="582672"/>
    <lineage>
        <taxon>Bacteria</taxon>
        <taxon>Pseudomonadati</taxon>
        <taxon>Pseudomonadota</taxon>
        <taxon>Alphaproteobacteria</taxon>
        <taxon>Hyphomicrobiales</taxon>
        <taxon>Methylobacteriaceae</taxon>
        <taxon>Methylobacterium</taxon>
    </lineage>
</organism>
<keyword evidence="4" id="KW-0804">Transcription</keyword>
<evidence type="ECO:0000259" key="5">
    <source>
        <dbReference type="Pfam" id="PF04542"/>
    </source>
</evidence>
<evidence type="ECO:0000256" key="1">
    <source>
        <dbReference type="ARBA" id="ARBA00010641"/>
    </source>
</evidence>
<dbReference type="SUPFAM" id="SSF88659">
    <property type="entry name" value="Sigma3 and sigma4 domains of RNA polymerase sigma factors"/>
    <property type="match status" value="1"/>
</dbReference>
<keyword evidence="8" id="KW-1185">Reference proteome</keyword>
<dbReference type="Gene3D" id="1.10.10.10">
    <property type="entry name" value="Winged helix-like DNA-binding domain superfamily/Winged helix DNA-binding domain"/>
    <property type="match status" value="1"/>
</dbReference>
<dbReference type="AlphaFoldDB" id="A0A1H0L3H2"/>
<evidence type="ECO:0000313" key="7">
    <source>
        <dbReference type="EMBL" id="SDO62635.1"/>
    </source>
</evidence>
<dbReference type="InterPro" id="IPR013325">
    <property type="entry name" value="RNA_pol_sigma_r2"/>
</dbReference>
<dbReference type="PANTHER" id="PTHR43133">
    <property type="entry name" value="RNA POLYMERASE ECF-TYPE SIGMA FACTO"/>
    <property type="match status" value="1"/>
</dbReference>
<dbReference type="GO" id="GO:0006352">
    <property type="term" value="P:DNA-templated transcription initiation"/>
    <property type="evidence" value="ECO:0007669"/>
    <property type="project" value="InterPro"/>
</dbReference>
<name>A0A1H0L3H2_9HYPH</name>
<gene>
    <name evidence="7" type="ORF">SAMN05216360_1312</name>
</gene>
<dbReference type="Pfam" id="PF04542">
    <property type="entry name" value="Sigma70_r2"/>
    <property type="match status" value="1"/>
</dbReference>
<protein>
    <submittedName>
        <fullName evidence="7">RNA polymerase sigma-70 factor, ECF subfamily</fullName>
    </submittedName>
</protein>
<dbReference type="Proteomes" id="UP000198704">
    <property type="component" value="Unassembled WGS sequence"/>
</dbReference>
<keyword evidence="3" id="KW-0731">Sigma factor</keyword>
<dbReference type="GO" id="GO:0016987">
    <property type="term" value="F:sigma factor activity"/>
    <property type="evidence" value="ECO:0007669"/>
    <property type="project" value="UniProtKB-KW"/>
</dbReference>
<feature type="domain" description="RNA polymerase sigma-70 region 2" evidence="5">
    <location>
        <begin position="17"/>
        <end position="82"/>
    </location>
</feature>
<dbReference type="InterPro" id="IPR013249">
    <property type="entry name" value="RNA_pol_sigma70_r4_t2"/>
</dbReference>
<dbReference type="PANTHER" id="PTHR43133:SF63">
    <property type="entry name" value="RNA POLYMERASE SIGMA FACTOR FECI-RELATED"/>
    <property type="match status" value="1"/>
</dbReference>
<feature type="domain" description="RNA polymerase sigma factor 70 region 4 type 2" evidence="6">
    <location>
        <begin position="113"/>
        <end position="163"/>
    </location>
</feature>
<proteinExistence type="inferred from homology"/>
<evidence type="ECO:0000313" key="8">
    <source>
        <dbReference type="Proteomes" id="UP000198704"/>
    </source>
</evidence>
<evidence type="ECO:0000256" key="3">
    <source>
        <dbReference type="ARBA" id="ARBA00023082"/>
    </source>
</evidence>
<evidence type="ECO:0000256" key="2">
    <source>
        <dbReference type="ARBA" id="ARBA00023015"/>
    </source>
</evidence>
<dbReference type="InterPro" id="IPR036388">
    <property type="entry name" value="WH-like_DNA-bd_sf"/>
</dbReference>
<reference evidence="8" key="1">
    <citation type="submission" date="2016-10" db="EMBL/GenBank/DDBJ databases">
        <authorList>
            <person name="Varghese N."/>
            <person name="Submissions S."/>
        </authorList>
    </citation>
    <scope>NUCLEOTIDE SEQUENCE [LARGE SCALE GENOMIC DNA]</scope>
    <source>
        <strain evidence="8">BL47</strain>
    </source>
</reference>
<sequence length="173" mass="19533">MTGATALHKNASVLDVLFREHSQWLTRWLNRQRWTVSASDDLTADVFMALLQLPDLERVRQPRAMMTTIARRLICDARRRSDLRLAYEAELAAMPEAVEISAEDRLILAQALQAIDTMLARLSQKARAAFLMSQIDGLPYAEIAAELKVSVSMVRKYVAQGLRAAYEAQMRQG</sequence>
<dbReference type="Pfam" id="PF08281">
    <property type="entry name" value="Sigma70_r4_2"/>
    <property type="match status" value="1"/>
</dbReference>
<dbReference type="InterPro" id="IPR014284">
    <property type="entry name" value="RNA_pol_sigma-70_dom"/>
</dbReference>
<dbReference type="InterPro" id="IPR007627">
    <property type="entry name" value="RNA_pol_sigma70_r2"/>
</dbReference>
<keyword evidence="2" id="KW-0805">Transcription regulation</keyword>